<feature type="transmembrane region" description="Helical" evidence="1">
    <location>
        <begin position="294"/>
        <end position="319"/>
    </location>
</feature>
<evidence type="ECO:0000313" key="4">
    <source>
        <dbReference type="Proteomes" id="UP000516028"/>
    </source>
</evidence>
<sequence length="408" mass="44486">MNFFTSRPSWWPRAQAHGLVQGDAPAPFADEEPSIFVIALALIGALVCALTAGAFLVTLVDTDFWFRHPLSYVLSLMGLVGSGVLLTRNRGVFASCLALVLWGTFCGLFLIRLSNDVGGNDLAILLYSGVMALLQLVGASLAHAQWLKRIMGLVFGLALYVFLVRCTSEVLALYVFDVAGVLMALGWIAWLYREPQSLARVHAKPALAGWAAFVDSAAVALICMLVFGFARMGYGLGIGYDTFAAFDVGDTKESTLRAIQLAGRAWASLLVLVATGLLYSRWKKTAMATAQTLVTVLGVGVLLAVAAWFSPSLGVISLLAAGALIGGRWRIAVMCGLAALWALSMFYYSLAWPLAQKGWVWRSWGPRCWWGCIFSVSWRRAQRATMDTITRPMAFRKWRRGHAFALRA</sequence>
<evidence type="ECO:0000259" key="2">
    <source>
        <dbReference type="Pfam" id="PF14351"/>
    </source>
</evidence>
<feature type="transmembrane region" description="Helical" evidence="1">
    <location>
        <begin position="210"/>
        <end position="230"/>
    </location>
</feature>
<keyword evidence="1" id="KW-1133">Transmembrane helix</keyword>
<keyword evidence="1" id="KW-0472">Membrane</keyword>
<reference evidence="3 4" key="1">
    <citation type="submission" date="2020-08" db="EMBL/GenBank/DDBJ databases">
        <title>Genome sequence of Diaphorobacter aerolatus KACC 16536T.</title>
        <authorList>
            <person name="Hyun D.-W."/>
            <person name="Bae J.-W."/>
        </authorList>
    </citation>
    <scope>NUCLEOTIDE SEQUENCE [LARGE SCALE GENOMIC DNA]</scope>
    <source>
        <strain evidence="3 4">KACC 16536</strain>
    </source>
</reference>
<dbReference type="RefSeq" id="WP_187723266.1">
    <property type="nucleotide sequence ID" value="NZ_CP060783.1"/>
</dbReference>
<gene>
    <name evidence="3" type="ORF">H9K75_15270</name>
</gene>
<feature type="transmembrane region" description="Helical" evidence="1">
    <location>
        <begin position="92"/>
        <end position="110"/>
    </location>
</feature>
<evidence type="ECO:0000256" key="1">
    <source>
        <dbReference type="SAM" id="Phobius"/>
    </source>
</evidence>
<organism evidence="3 4">
    <name type="scientific">Diaphorobacter aerolatus</name>
    <dbReference type="NCBI Taxonomy" id="1288495"/>
    <lineage>
        <taxon>Bacteria</taxon>
        <taxon>Pseudomonadati</taxon>
        <taxon>Pseudomonadota</taxon>
        <taxon>Betaproteobacteria</taxon>
        <taxon>Burkholderiales</taxon>
        <taxon>Comamonadaceae</taxon>
        <taxon>Diaphorobacter</taxon>
    </lineage>
</organism>
<name>A0A7H0GH19_9BURK</name>
<accession>A0A7H0GH19</accession>
<evidence type="ECO:0000313" key="3">
    <source>
        <dbReference type="EMBL" id="QNP47585.1"/>
    </source>
</evidence>
<protein>
    <submittedName>
        <fullName evidence="3">DUF4401 domain-containing protein</fullName>
    </submittedName>
</protein>
<feature type="domain" description="DUF4401" evidence="2">
    <location>
        <begin position="39"/>
        <end position="360"/>
    </location>
</feature>
<feature type="transmembrane region" description="Helical" evidence="1">
    <location>
        <begin position="122"/>
        <end position="140"/>
    </location>
</feature>
<dbReference type="AlphaFoldDB" id="A0A7H0GH19"/>
<feature type="transmembrane region" description="Helical" evidence="1">
    <location>
        <begin position="331"/>
        <end position="350"/>
    </location>
</feature>
<feature type="transmembrane region" description="Helical" evidence="1">
    <location>
        <begin position="35"/>
        <end position="57"/>
    </location>
</feature>
<proteinExistence type="predicted"/>
<feature type="transmembrane region" description="Helical" evidence="1">
    <location>
        <begin position="69"/>
        <end position="86"/>
    </location>
</feature>
<keyword evidence="4" id="KW-1185">Reference proteome</keyword>
<dbReference type="InterPro" id="IPR025513">
    <property type="entry name" value="DUF4401"/>
</dbReference>
<dbReference type="Proteomes" id="UP000516028">
    <property type="component" value="Chromosome"/>
</dbReference>
<keyword evidence="1" id="KW-0812">Transmembrane</keyword>
<feature type="transmembrane region" description="Helical" evidence="1">
    <location>
        <begin position="146"/>
        <end position="164"/>
    </location>
</feature>
<dbReference type="KEGG" id="daer:H9K75_15270"/>
<feature type="transmembrane region" description="Helical" evidence="1">
    <location>
        <begin position="171"/>
        <end position="190"/>
    </location>
</feature>
<dbReference type="Pfam" id="PF14351">
    <property type="entry name" value="DUF4401"/>
    <property type="match status" value="1"/>
</dbReference>
<dbReference type="EMBL" id="CP060783">
    <property type="protein sequence ID" value="QNP47585.1"/>
    <property type="molecule type" value="Genomic_DNA"/>
</dbReference>